<protein>
    <submittedName>
        <fullName evidence="2">10014_t:CDS:1</fullName>
    </submittedName>
</protein>
<dbReference type="Proteomes" id="UP000789572">
    <property type="component" value="Unassembled WGS sequence"/>
</dbReference>
<dbReference type="OrthoDB" id="2385457at2759"/>
<dbReference type="Gene3D" id="3.90.1570.10">
    <property type="entry name" value="tt1808, chain A"/>
    <property type="match status" value="1"/>
</dbReference>
<name>A0A9N9GLI0_9GLOM</name>
<accession>A0A9N9GLI0</accession>
<keyword evidence="3" id="KW-1185">Reference proteome</keyword>
<sequence length="235" mass="26907">MSRRVADSEVIVPTSEQVLERLAHGKLIVPNCSEQLFEEIAHAKPYLRMNLIEGQLESMPFSRKRMKKYCLDAKEFDIIGQLYVWCRANKNLVGQGGASQGAFRVPNSRGGFNILGPDASVILSPRWNAFLANQPPRRPGEPNYPEVTPNFIIEIRSESDTALDVDRKMNLWMRGGAEGRRDIDRSFYKYNKGLYLGCQHQYYHLSRDSELYLGYTDSFTTSSRICVEYAIRPLM</sequence>
<dbReference type="CDD" id="cd06260">
    <property type="entry name" value="DUF820-like"/>
    <property type="match status" value="1"/>
</dbReference>
<dbReference type="SUPFAM" id="SSF52980">
    <property type="entry name" value="Restriction endonuclease-like"/>
    <property type="match status" value="1"/>
</dbReference>
<evidence type="ECO:0000259" key="1">
    <source>
        <dbReference type="Pfam" id="PF05685"/>
    </source>
</evidence>
<evidence type="ECO:0000313" key="3">
    <source>
        <dbReference type="Proteomes" id="UP000789572"/>
    </source>
</evidence>
<reference evidence="2" key="1">
    <citation type="submission" date="2021-06" db="EMBL/GenBank/DDBJ databases">
        <authorList>
            <person name="Kallberg Y."/>
            <person name="Tangrot J."/>
            <person name="Rosling A."/>
        </authorList>
    </citation>
    <scope>NUCLEOTIDE SEQUENCE</scope>
    <source>
        <strain evidence="2">IA702</strain>
    </source>
</reference>
<evidence type="ECO:0000313" key="2">
    <source>
        <dbReference type="EMBL" id="CAG8617312.1"/>
    </source>
</evidence>
<dbReference type="InterPro" id="IPR011335">
    <property type="entry name" value="Restrct_endonuc-II-like"/>
</dbReference>
<dbReference type="AlphaFoldDB" id="A0A9N9GLI0"/>
<gene>
    <name evidence="2" type="ORF">POCULU_LOCUS8249</name>
</gene>
<dbReference type="Pfam" id="PF05685">
    <property type="entry name" value="Uma2"/>
    <property type="match status" value="1"/>
</dbReference>
<dbReference type="GO" id="GO:0006302">
    <property type="term" value="P:double-strand break repair"/>
    <property type="evidence" value="ECO:0007669"/>
    <property type="project" value="UniProtKB-ARBA"/>
</dbReference>
<comment type="caution">
    <text evidence="2">The sequence shown here is derived from an EMBL/GenBank/DDBJ whole genome shotgun (WGS) entry which is preliminary data.</text>
</comment>
<dbReference type="EMBL" id="CAJVPJ010002270">
    <property type="protein sequence ID" value="CAG8617312.1"/>
    <property type="molecule type" value="Genomic_DNA"/>
</dbReference>
<feature type="domain" description="Putative restriction endonuclease" evidence="1">
    <location>
        <begin position="38"/>
        <end position="175"/>
    </location>
</feature>
<dbReference type="InterPro" id="IPR008538">
    <property type="entry name" value="Uma2"/>
</dbReference>
<proteinExistence type="predicted"/>
<feature type="non-terminal residue" evidence="2">
    <location>
        <position position="235"/>
    </location>
</feature>
<dbReference type="InterPro" id="IPR012296">
    <property type="entry name" value="Nuclease_put_TT1808"/>
</dbReference>
<organism evidence="2 3">
    <name type="scientific">Paraglomus occultum</name>
    <dbReference type="NCBI Taxonomy" id="144539"/>
    <lineage>
        <taxon>Eukaryota</taxon>
        <taxon>Fungi</taxon>
        <taxon>Fungi incertae sedis</taxon>
        <taxon>Mucoromycota</taxon>
        <taxon>Glomeromycotina</taxon>
        <taxon>Glomeromycetes</taxon>
        <taxon>Paraglomerales</taxon>
        <taxon>Paraglomeraceae</taxon>
        <taxon>Paraglomus</taxon>
    </lineage>
</organism>